<dbReference type="PANTHER" id="PTHR31286">
    <property type="entry name" value="GLYCINE-RICH CELL WALL STRUCTURAL PROTEIN 1.8-LIKE"/>
    <property type="match status" value="1"/>
</dbReference>
<proteinExistence type="predicted"/>
<dbReference type="Pfam" id="PF14111">
    <property type="entry name" value="DUF4283"/>
    <property type="match status" value="1"/>
</dbReference>
<evidence type="ECO:0000313" key="3">
    <source>
        <dbReference type="Proteomes" id="UP000289738"/>
    </source>
</evidence>
<sequence>MSDVETILETTSTQPLKVSYGDRLVGDGLGKLNPEEIVEMETEEYMSESESLDLDLSDQAPFNPKPNIEVTLEEYDEWCRPWKQALIVKPLGKKINLHAMVRWINKRWAIKETTRVMDLQGGFFLVRFSNQDDYALALFEGPWMIAGHYLLIQRWSPLFMPQETKVQKMAVWICIPNLPAELYNRYFLWKVGKTLGTMLWVNELTSIQSSGKFA</sequence>
<dbReference type="Proteomes" id="UP000289738">
    <property type="component" value="Chromosome A02"/>
</dbReference>
<dbReference type="STRING" id="3818.A0A445EHN0"/>
<dbReference type="InterPro" id="IPR040256">
    <property type="entry name" value="At4g02000-like"/>
</dbReference>
<gene>
    <name evidence="2" type="ORF">Ahy_A02g009626</name>
</gene>
<protein>
    <recommendedName>
        <fullName evidence="1">DUF4283 domain-containing protein</fullName>
    </recommendedName>
</protein>
<dbReference type="AlphaFoldDB" id="A0A445EHN0"/>
<dbReference type="PANTHER" id="PTHR31286:SF99">
    <property type="entry name" value="DUF4283 DOMAIN-CONTAINING PROTEIN"/>
    <property type="match status" value="1"/>
</dbReference>
<feature type="domain" description="DUF4283" evidence="1">
    <location>
        <begin position="82"/>
        <end position="163"/>
    </location>
</feature>
<dbReference type="InterPro" id="IPR025558">
    <property type="entry name" value="DUF4283"/>
</dbReference>
<reference evidence="2 3" key="1">
    <citation type="submission" date="2019-01" db="EMBL/GenBank/DDBJ databases">
        <title>Sequencing of cultivated peanut Arachis hypogaea provides insights into genome evolution and oil improvement.</title>
        <authorList>
            <person name="Chen X."/>
        </authorList>
    </citation>
    <scope>NUCLEOTIDE SEQUENCE [LARGE SCALE GENOMIC DNA]</scope>
    <source>
        <strain evidence="3">cv. Fuhuasheng</strain>
        <tissue evidence="2">Leaves</tissue>
    </source>
</reference>
<evidence type="ECO:0000313" key="2">
    <source>
        <dbReference type="EMBL" id="RYR74916.1"/>
    </source>
</evidence>
<comment type="caution">
    <text evidence="2">The sequence shown here is derived from an EMBL/GenBank/DDBJ whole genome shotgun (WGS) entry which is preliminary data.</text>
</comment>
<accession>A0A445EHN0</accession>
<name>A0A445EHN0_ARAHY</name>
<evidence type="ECO:0000259" key="1">
    <source>
        <dbReference type="Pfam" id="PF14111"/>
    </source>
</evidence>
<dbReference type="EMBL" id="SDMP01000002">
    <property type="protein sequence ID" value="RYR74916.1"/>
    <property type="molecule type" value="Genomic_DNA"/>
</dbReference>
<organism evidence="2 3">
    <name type="scientific">Arachis hypogaea</name>
    <name type="common">Peanut</name>
    <dbReference type="NCBI Taxonomy" id="3818"/>
    <lineage>
        <taxon>Eukaryota</taxon>
        <taxon>Viridiplantae</taxon>
        <taxon>Streptophyta</taxon>
        <taxon>Embryophyta</taxon>
        <taxon>Tracheophyta</taxon>
        <taxon>Spermatophyta</taxon>
        <taxon>Magnoliopsida</taxon>
        <taxon>eudicotyledons</taxon>
        <taxon>Gunneridae</taxon>
        <taxon>Pentapetalae</taxon>
        <taxon>rosids</taxon>
        <taxon>fabids</taxon>
        <taxon>Fabales</taxon>
        <taxon>Fabaceae</taxon>
        <taxon>Papilionoideae</taxon>
        <taxon>50 kb inversion clade</taxon>
        <taxon>dalbergioids sensu lato</taxon>
        <taxon>Dalbergieae</taxon>
        <taxon>Pterocarpus clade</taxon>
        <taxon>Arachis</taxon>
    </lineage>
</organism>
<keyword evidence="3" id="KW-1185">Reference proteome</keyword>